<accession>A0A1W2CR03</accession>
<evidence type="ECO:0000256" key="5">
    <source>
        <dbReference type="ARBA" id="ARBA00022694"/>
    </source>
</evidence>
<dbReference type="InterPro" id="IPR007848">
    <property type="entry name" value="Small_mtfrase_dom"/>
</dbReference>
<dbReference type="RefSeq" id="WP_084289187.1">
    <property type="nucleotide sequence ID" value="NZ_FWYB01000004.1"/>
</dbReference>
<evidence type="ECO:0000313" key="9">
    <source>
        <dbReference type="Proteomes" id="UP000192678"/>
    </source>
</evidence>
<evidence type="ECO:0000256" key="4">
    <source>
        <dbReference type="ARBA" id="ARBA00022691"/>
    </source>
</evidence>
<dbReference type="OrthoDB" id="5383291at2"/>
<dbReference type="InterPro" id="IPR002052">
    <property type="entry name" value="DNA_methylase_N6_adenine_CS"/>
</dbReference>
<dbReference type="HAMAP" id="MF_01872">
    <property type="entry name" value="tRNA_methyltr_YfiC"/>
    <property type="match status" value="1"/>
</dbReference>
<dbReference type="STRING" id="475255.SAMN04488101_10469"/>
<evidence type="ECO:0000256" key="3">
    <source>
        <dbReference type="ARBA" id="ARBA00022679"/>
    </source>
</evidence>
<dbReference type="AlphaFoldDB" id="A0A1W2CR03"/>
<dbReference type="Pfam" id="PF05175">
    <property type="entry name" value="MTS"/>
    <property type="match status" value="1"/>
</dbReference>
<keyword evidence="2 6" id="KW-0489">Methyltransferase</keyword>
<dbReference type="EC" id="2.1.1.223" evidence="6"/>
<dbReference type="GO" id="GO:0008033">
    <property type="term" value="P:tRNA processing"/>
    <property type="evidence" value="ECO:0007669"/>
    <property type="project" value="UniProtKB-UniRule"/>
</dbReference>
<keyword evidence="4 6" id="KW-0949">S-adenosyl-L-methionine</keyword>
<keyword evidence="9" id="KW-1185">Reference proteome</keyword>
<sequence>MGNVFKFKKFEVNQTGCAMKINTDGVLLGAIAEQANAKQILDIGTGTGVIAMMLAQRFPGAQIEAVEIDEQAAMTAGANFKSSSFAANCRAHHGDIATYQSGIKYDLVVSNPPYFVNDLKNQEHRKGIARHAGSQFFESMLLRVADLLDKSGSFWYILPVKQAESMIQMASDFGLSPSLIIRLHSDDSKPEFRWIVCLDYTGNKTTHQNLYIYKTEGVYTDAYRQLLKDFFLAF</sequence>
<organism evidence="8 9">
    <name type="scientific">Pedobacter nyackensis</name>
    <dbReference type="NCBI Taxonomy" id="475255"/>
    <lineage>
        <taxon>Bacteria</taxon>
        <taxon>Pseudomonadati</taxon>
        <taxon>Bacteroidota</taxon>
        <taxon>Sphingobacteriia</taxon>
        <taxon>Sphingobacteriales</taxon>
        <taxon>Sphingobacteriaceae</taxon>
        <taxon>Pedobacter</taxon>
    </lineage>
</organism>
<dbReference type="GO" id="GO:0016430">
    <property type="term" value="F:tRNA (adenine-N6)-methyltransferase activity"/>
    <property type="evidence" value="ECO:0007669"/>
    <property type="project" value="UniProtKB-UniRule"/>
</dbReference>
<comment type="similarity">
    <text evidence="6">Belongs to the methyltransferase superfamily. tRNA (adenine-N(6)-)-methyltransferase family.</text>
</comment>
<comment type="function">
    <text evidence="6">Specifically methylates the adenine in position 37 of tRNA(1)(Val) (anticodon cmo5UAC).</text>
</comment>
<dbReference type="PRINTS" id="PR00507">
    <property type="entry name" value="N12N6MTFRASE"/>
</dbReference>
<dbReference type="InterPro" id="IPR029063">
    <property type="entry name" value="SAM-dependent_MTases_sf"/>
</dbReference>
<dbReference type="GO" id="GO:0003676">
    <property type="term" value="F:nucleic acid binding"/>
    <property type="evidence" value="ECO:0007669"/>
    <property type="project" value="InterPro"/>
</dbReference>
<evidence type="ECO:0000256" key="2">
    <source>
        <dbReference type="ARBA" id="ARBA00022603"/>
    </source>
</evidence>
<dbReference type="PANTHER" id="PTHR47739">
    <property type="entry name" value="TRNA1(VAL) (ADENINE(37)-N6)-METHYLTRANSFERASE"/>
    <property type="match status" value="1"/>
</dbReference>
<protein>
    <recommendedName>
        <fullName evidence="6">tRNA1(Val) (adenine(37)-N6)-methyltransferase</fullName>
        <ecNumber evidence="6">2.1.1.223</ecNumber>
    </recommendedName>
    <alternativeName>
        <fullName evidence="6">tRNA m6A37 methyltransferase</fullName>
    </alternativeName>
</protein>
<dbReference type="GO" id="GO:0032259">
    <property type="term" value="P:methylation"/>
    <property type="evidence" value="ECO:0007669"/>
    <property type="project" value="UniProtKB-KW"/>
</dbReference>
<dbReference type="PROSITE" id="PS00092">
    <property type="entry name" value="N6_MTASE"/>
    <property type="match status" value="1"/>
</dbReference>
<dbReference type="CDD" id="cd02440">
    <property type="entry name" value="AdoMet_MTases"/>
    <property type="match status" value="1"/>
</dbReference>
<keyword evidence="3 6" id="KW-0808">Transferase</keyword>
<feature type="domain" description="Methyltransferase small" evidence="7">
    <location>
        <begin position="26"/>
        <end position="126"/>
    </location>
</feature>
<reference evidence="8 9" key="1">
    <citation type="submission" date="2017-04" db="EMBL/GenBank/DDBJ databases">
        <authorList>
            <person name="Afonso C.L."/>
            <person name="Miller P.J."/>
            <person name="Scott M.A."/>
            <person name="Spackman E."/>
            <person name="Goraichik I."/>
            <person name="Dimitrov K.M."/>
            <person name="Suarez D.L."/>
            <person name="Swayne D.E."/>
        </authorList>
    </citation>
    <scope>NUCLEOTIDE SEQUENCE [LARGE SCALE GENOMIC DNA]</scope>
    <source>
        <strain evidence="8 9">DSM 19625</strain>
    </source>
</reference>
<evidence type="ECO:0000313" key="8">
    <source>
        <dbReference type="EMBL" id="SMC87058.1"/>
    </source>
</evidence>
<dbReference type="PANTHER" id="PTHR47739:SF1">
    <property type="entry name" value="TRNA1(VAL) (ADENINE(37)-N6)-METHYLTRANSFERASE"/>
    <property type="match status" value="1"/>
</dbReference>
<evidence type="ECO:0000256" key="6">
    <source>
        <dbReference type="HAMAP-Rule" id="MF_01872"/>
    </source>
</evidence>
<gene>
    <name evidence="8" type="ORF">SAMN04488101_10469</name>
</gene>
<dbReference type="GO" id="GO:0005737">
    <property type="term" value="C:cytoplasm"/>
    <property type="evidence" value="ECO:0007669"/>
    <property type="project" value="UniProtKB-SubCell"/>
</dbReference>
<comment type="subcellular location">
    <subcellularLocation>
        <location evidence="6">Cytoplasm</location>
    </subcellularLocation>
</comment>
<evidence type="ECO:0000256" key="1">
    <source>
        <dbReference type="ARBA" id="ARBA00022490"/>
    </source>
</evidence>
<comment type="catalytic activity">
    <reaction evidence="6">
        <text>adenosine(37) in tRNA1(Val) + S-adenosyl-L-methionine = N(6)-methyladenosine(37) in tRNA1(Val) + S-adenosyl-L-homocysteine + H(+)</text>
        <dbReference type="Rhea" id="RHEA:43160"/>
        <dbReference type="Rhea" id="RHEA-COMP:10369"/>
        <dbReference type="Rhea" id="RHEA-COMP:10370"/>
        <dbReference type="ChEBI" id="CHEBI:15378"/>
        <dbReference type="ChEBI" id="CHEBI:57856"/>
        <dbReference type="ChEBI" id="CHEBI:59789"/>
        <dbReference type="ChEBI" id="CHEBI:74411"/>
        <dbReference type="ChEBI" id="CHEBI:74449"/>
        <dbReference type="EC" id="2.1.1.223"/>
    </reaction>
</comment>
<evidence type="ECO:0000259" key="7">
    <source>
        <dbReference type="Pfam" id="PF05175"/>
    </source>
</evidence>
<dbReference type="InterPro" id="IPR050210">
    <property type="entry name" value="tRNA_Adenine-N(6)_MTase"/>
</dbReference>
<proteinExistence type="inferred from homology"/>
<name>A0A1W2CR03_9SPHI</name>
<dbReference type="InterPro" id="IPR022882">
    <property type="entry name" value="tRNA_adenine-N6_MeTrfase"/>
</dbReference>
<keyword evidence="1 6" id="KW-0963">Cytoplasm</keyword>
<dbReference type="Gene3D" id="3.40.50.150">
    <property type="entry name" value="Vaccinia Virus protein VP39"/>
    <property type="match status" value="1"/>
</dbReference>
<dbReference type="Proteomes" id="UP000192678">
    <property type="component" value="Unassembled WGS sequence"/>
</dbReference>
<dbReference type="SUPFAM" id="SSF53335">
    <property type="entry name" value="S-adenosyl-L-methionine-dependent methyltransferases"/>
    <property type="match status" value="1"/>
</dbReference>
<dbReference type="EMBL" id="FWYB01000004">
    <property type="protein sequence ID" value="SMC87058.1"/>
    <property type="molecule type" value="Genomic_DNA"/>
</dbReference>
<keyword evidence="5 6" id="KW-0819">tRNA processing</keyword>